<gene>
    <name evidence="1" type="ORF">CITCOLO1_LOCUS72</name>
</gene>
<evidence type="ECO:0000313" key="1">
    <source>
        <dbReference type="EMBL" id="CAK9308562.1"/>
    </source>
</evidence>
<dbReference type="EMBL" id="OZ021735">
    <property type="protein sequence ID" value="CAK9308562.1"/>
    <property type="molecule type" value="Genomic_DNA"/>
</dbReference>
<keyword evidence="2" id="KW-1185">Reference proteome</keyword>
<name>A0ABP0XLK9_9ROSI</name>
<evidence type="ECO:0000313" key="2">
    <source>
        <dbReference type="Proteomes" id="UP001642487"/>
    </source>
</evidence>
<accession>A0ABP0XLK9</accession>
<organism evidence="1 2">
    <name type="scientific">Citrullus colocynthis</name>
    <name type="common">colocynth</name>
    <dbReference type="NCBI Taxonomy" id="252529"/>
    <lineage>
        <taxon>Eukaryota</taxon>
        <taxon>Viridiplantae</taxon>
        <taxon>Streptophyta</taxon>
        <taxon>Embryophyta</taxon>
        <taxon>Tracheophyta</taxon>
        <taxon>Spermatophyta</taxon>
        <taxon>Magnoliopsida</taxon>
        <taxon>eudicotyledons</taxon>
        <taxon>Gunneridae</taxon>
        <taxon>Pentapetalae</taxon>
        <taxon>rosids</taxon>
        <taxon>fabids</taxon>
        <taxon>Cucurbitales</taxon>
        <taxon>Cucurbitaceae</taxon>
        <taxon>Benincaseae</taxon>
        <taxon>Citrullus</taxon>
    </lineage>
</organism>
<proteinExistence type="predicted"/>
<sequence length="82" mass="9863">MHSFLGLHLFDTHSILFTKWVKKNFLIIQHSPHAISCLFYYTTSDLKGLNSKIVFRDVVVRIKARIREEFKERNQLKLREMK</sequence>
<protein>
    <submittedName>
        <fullName evidence="1">Uncharacterized protein</fullName>
    </submittedName>
</protein>
<reference evidence="1 2" key="1">
    <citation type="submission" date="2024-03" db="EMBL/GenBank/DDBJ databases">
        <authorList>
            <person name="Gkanogiannis A."/>
            <person name="Becerra Lopez-Lavalle L."/>
        </authorList>
    </citation>
    <scope>NUCLEOTIDE SEQUENCE [LARGE SCALE GENOMIC DNA]</scope>
</reference>
<dbReference type="Proteomes" id="UP001642487">
    <property type="component" value="Chromosome 1"/>
</dbReference>